<feature type="region of interest" description="Disordered" evidence="1">
    <location>
        <begin position="1"/>
        <end position="20"/>
    </location>
</feature>
<protein>
    <recommendedName>
        <fullName evidence="4">Gfo/Idh/MocA-like oxidoreductase N-terminal domain-containing protein</fullName>
    </recommendedName>
</protein>
<gene>
    <name evidence="2" type="ORF">K701_16735</name>
</gene>
<name>A0ABQ6XSW0_STRFR</name>
<proteinExistence type="predicted"/>
<evidence type="ECO:0000313" key="3">
    <source>
        <dbReference type="Proteomes" id="UP000731519"/>
    </source>
</evidence>
<dbReference type="Proteomes" id="UP000731519">
    <property type="component" value="Unassembled WGS sequence"/>
</dbReference>
<evidence type="ECO:0008006" key="4">
    <source>
        <dbReference type="Google" id="ProtNLM"/>
    </source>
</evidence>
<sequence length="73" mass="7657">MPWGGASEDAFTDAGSGREDASMRVGVVGPRRGLHPALWCRGLGLDVVAVCDRDTGHRAAARAELPGAVRLEE</sequence>
<keyword evidence="3" id="KW-1185">Reference proteome</keyword>
<accession>A0ABQ6XSW0</accession>
<evidence type="ECO:0000256" key="1">
    <source>
        <dbReference type="SAM" id="MobiDB-lite"/>
    </source>
</evidence>
<reference evidence="2 3" key="1">
    <citation type="submission" date="2013-05" db="EMBL/GenBank/DDBJ databases">
        <title>Genome Sequence of Streptomyces fradiae.</title>
        <authorList>
            <person name="Kirby R."/>
        </authorList>
    </citation>
    <scope>NUCLEOTIDE SEQUENCE [LARGE SCALE GENOMIC DNA]</scope>
    <source>
        <strain evidence="2 3">ATCC 10745</strain>
    </source>
</reference>
<organism evidence="2 3">
    <name type="scientific">Streptomyces fradiae ATCC 10745 = DSM 40063</name>
    <dbReference type="NCBI Taxonomy" id="1319510"/>
    <lineage>
        <taxon>Bacteria</taxon>
        <taxon>Bacillati</taxon>
        <taxon>Actinomycetota</taxon>
        <taxon>Actinomycetes</taxon>
        <taxon>Kitasatosporales</taxon>
        <taxon>Streptomycetaceae</taxon>
        <taxon>Streptomyces</taxon>
    </lineage>
</organism>
<dbReference type="EMBL" id="ASYR01000020">
    <property type="protein sequence ID" value="KAF0648816.1"/>
    <property type="molecule type" value="Genomic_DNA"/>
</dbReference>
<comment type="caution">
    <text evidence="2">The sequence shown here is derived from an EMBL/GenBank/DDBJ whole genome shotgun (WGS) entry which is preliminary data.</text>
</comment>
<evidence type="ECO:0000313" key="2">
    <source>
        <dbReference type="EMBL" id="KAF0648816.1"/>
    </source>
</evidence>